<dbReference type="GO" id="GO:0005829">
    <property type="term" value="C:cytosol"/>
    <property type="evidence" value="ECO:0007669"/>
    <property type="project" value="TreeGrafter"/>
</dbReference>
<feature type="domain" description="DNA helicase DnaB-like N-terminal" evidence="4">
    <location>
        <begin position="21"/>
        <end position="121"/>
    </location>
</feature>
<feature type="region of interest" description="Disordered" evidence="3">
    <location>
        <begin position="633"/>
        <end position="655"/>
    </location>
</feature>
<dbReference type="Gene3D" id="1.10.860.10">
    <property type="entry name" value="DNAb Helicase, Chain A"/>
    <property type="match status" value="1"/>
</dbReference>
<evidence type="ECO:0000259" key="4">
    <source>
        <dbReference type="Pfam" id="PF00772"/>
    </source>
</evidence>
<evidence type="ECO:0000256" key="3">
    <source>
        <dbReference type="SAM" id="MobiDB-lite"/>
    </source>
</evidence>
<accession>A0A941IV25</accession>
<proteinExistence type="predicted"/>
<keyword evidence="2" id="KW-0238">DNA-binding</keyword>
<dbReference type="Pfam" id="PF00772">
    <property type="entry name" value="DnaB"/>
    <property type="match status" value="1"/>
</dbReference>
<reference evidence="5" key="1">
    <citation type="submission" date="2021-04" db="EMBL/GenBank/DDBJ databases">
        <title>Genome based classification of Actinospica acidithermotolerans sp. nov., an actinobacterium isolated from an Indonesian hot spring.</title>
        <authorList>
            <person name="Kusuma A.B."/>
            <person name="Putra K.E."/>
            <person name="Nafisah S."/>
            <person name="Loh J."/>
            <person name="Nouioui I."/>
            <person name="Goodfellow M."/>
        </authorList>
    </citation>
    <scope>NUCLEOTIDE SEQUENCE</scope>
    <source>
        <strain evidence="5">CSCA 57</strain>
    </source>
</reference>
<gene>
    <name evidence="5" type="ORF">KDL01_34550</name>
</gene>
<protein>
    <submittedName>
        <fullName evidence="5">DUF3987 domain-containing protein</fullName>
    </submittedName>
</protein>
<dbReference type="Proteomes" id="UP000675781">
    <property type="component" value="Unassembled WGS sequence"/>
</dbReference>
<dbReference type="InterPro" id="IPR016136">
    <property type="entry name" value="DNA_helicase_N/primase_C"/>
</dbReference>
<organism evidence="5 6">
    <name type="scientific">Actinospica durhamensis</name>
    <dbReference type="NCBI Taxonomy" id="1508375"/>
    <lineage>
        <taxon>Bacteria</taxon>
        <taxon>Bacillati</taxon>
        <taxon>Actinomycetota</taxon>
        <taxon>Actinomycetes</taxon>
        <taxon>Catenulisporales</taxon>
        <taxon>Actinospicaceae</taxon>
        <taxon>Actinospica</taxon>
    </lineage>
</organism>
<name>A0A941IV25_9ACTN</name>
<dbReference type="EMBL" id="JAGSOG010000290">
    <property type="protein sequence ID" value="MBR7838438.1"/>
    <property type="molecule type" value="Genomic_DNA"/>
</dbReference>
<dbReference type="PANTHER" id="PTHR30153">
    <property type="entry name" value="REPLICATIVE DNA HELICASE DNAB"/>
    <property type="match status" value="1"/>
</dbReference>
<sequence>MARHLHAVAESHPDYDDLHAMPHDPDAERAVIGAAILGGPAMLAEISDLIGPEDMYVPAHETILAVLFALADRGSPTDVVAAANALGPELAKVGGHVYLHTCIEAVPTAANGPYYAQIVKDKAYSRALVSLGIRLAQMGRTEFEDDLKAAAEREIMTVLSRPPRGWNVPIPLVGSGRAVAPAFPLSALPSWTRAKVEAVAHDTQTPPDLAASLALACISTAAGGRVSVLVRPEIGWREPVNLYMVAALAPGSRKSPVFSNLTAPITAAEGELVEQLLPEITTLRVDKKAAEDAAARAADQLAKANAAERDGARFEAHEAALAAEAITVPAIPRLFVDDVTPEALASILAEQGGSLAILSAESEVFNVIAGRYSGSPNMNVFLKGHAGDALRVDRRGRPPETIEHPALTLGICTQPAALSDLAAIPGAAGRGLLARFLFTVPDVAIGRRATDPEPADPAAHAAWSIKLRALLLTLRELPAPVTLALSPEADKLRRAASEDFEAMMADGAELAGLRDWGSKAVGAMVRIAGLLYLAEHLDDGFLRPISVETMAQASTLIEYYTDHALIAFGLMTTEEATAPALAVLDWIERTGPARFTARDAYRGLPRTKFPKMADLDPALNLLEQHGHIRRVPAAPTVGRGRPPAPEYETNPYAIE</sequence>
<evidence type="ECO:0000313" key="6">
    <source>
        <dbReference type="Proteomes" id="UP000675781"/>
    </source>
</evidence>
<dbReference type="SUPFAM" id="SSF48024">
    <property type="entry name" value="N-terminal domain of DnaB helicase"/>
    <property type="match status" value="1"/>
</dbReference>
<keyword evidence="6" id="KW-1185">Reference proteome</keyword>
<comment type="caution">
    <text evidence="5">The sequence shown here is derived from an EMBL/GenBank/DDBJ whole genome shotgun (WGS) entry which is preliminary data.</text>
</comment>
<dbReference type="AlphaFoldDB" id="A0A941IV25"/>
<dbReference type="InterPro" id="IPR007693">
    <property type="entry name" value="DNA_helicase_DnaB-like_N"/>
</dbReference>
<dbReference type="GO" id="GO:0003677">
    <property type="term" value="F:DNA binding"/>
    <property type="evidence" value="ECO:0007669"/>
    <property type="project" value="UniProtKB-KW"/>
</dbReference>
<dbReference type="GO" id="GO:0005524">
    <property type="term" value="F:ATP binding"/>
    <property type="evidence" value="ECO:0007669"/>
    <property type="project" value="InterPro"/>
</dbReference>
<evidence type="ECO:0000256" key="2">
    <source>
        <dbReference type="ARBA" id="ARBA00023125"/>
    </source>
</evidence>
<dbReference type="Pfam" id="PF13148">
    <property type="entry name" value="DUF3987"/>
    <property type="match status" value="1"/>
</dbReference>
<dbReference type="GO" id="GO:0006260">
    <property type="term" value="P:DNA replication"/>
    <property type="evidence" value="ECO:0007669"/>
    <property type="project" value="UniProtKB-KW"/>
</dbReference>
<evidence type="ECO:0000313" key="5">
    <source>
        <dbReference type="EMBL" id="MBR7838438.1"/>
    </source>
</evidence>
<dbReference type="PANTHER" id="PTHR30153:SF2">
    <property type="entry name" value="REPLICATIVE DNA HELICASE"/>
    <property type="match status" value="1"/>
</dbReference>
<dbReference type="InterPro" id="IPR025048">
    <property type="entry name" value="DUF3987"/>
</dbReference>
<dbReference type="RefSeq" id="WP_212532895.1">
    <property type="nucleotide sequence ID" value="NZ_JAGSOG010000290.1"/>
</dbReference>
<dbReference type="GO" id="GO:0003678">
    <property type="term" value="F:DNA helicase activity"/>
    <property type="evidence" value="ECO:0007669"/>
    <property type="project" value="InterPro"/>
</dbReference>
<keyword evidence="1" id="KW-0235">DNA replication</keyword>
<dbReference type="InterPro" id="IPR036185">
    <property type="entry name" value="DNA_heli_DnaB-like_N_sf"/>
</dbReference>
<evidence type="ECO:0000256" key="1">
    <source>
        <dbReference type="ARBA" id="ARBA00022705"/>
    </source>
</evidence>